<accession>A0A2N1JGP7</accession>
<dbReference type="STRING" id="2020962.A0A2N1JGP7"/>
<organism evidence="13 14">
    <name type="scientific">Malassezia vespertilionis</name>
    <dbReference type="NCBI Taxonomy" id="2020962"/>
    <lineage>
        <taxon>Eukaryota</taxon>
        <taxon>Fungi</taxon>
        <taxon>Dikarya</taxon>
        <taxon>Basidiomycota</taxon>
        <taxon>Ustilaginomycotina</taxon>
        <taxon>Malasseziomycetes</taxon>
        <taxon>Malasseziales</taxon>
        <taxon>Malasseziaceae</taxon>
        <taxon>Malassezia</taxon>
    </lineage>
</organism>
<feature type="compositionally biased region" description="Polar residues" evidence="11">
    <location>
        <begin position="891"/>
        <end position="901"/>
    </location>
</feature>
<dbReference type="InterPro" id="IPR059141">
    <property type="entry name" value="Beta-prop_Nup120_160"/>
</dbReference>
<dbReference type="CDD" id="cd01370">
    <property type="entry name" value="KISc_KIP3_like"/>
    <property type="match status" value="1"/>
</dbReference>
<dbReference type="GO" id="GO:0008017">
    <property type="term" value="F:microtubule binding"/>
    <property type="evidence" value="ECO:0007669"/>
    <property type="project" value="InterPro"/>
</dbReference>
<dbReference type="PROSITE" id="PS00411">
    <property type="entry name" value="KINESIN_MOTOR_1"/>
    <property type="match status" value="1"/>
</dbReference>
<dbReference type="Gene3D" id="3.40.850.10">
    <property type="entry name" value="Kinesin motor domain"/>
    <property type="match status" value="1"/>
</dbReference>
<evidence type="ECO:0000256" key="8">
    <source>
        <dbReference type="ARBA" id="ARBA00023212"/>
    </source>
</evidence>
<feature type="compositionally biased region" description="Basic and acidic residues" evidence="11">
    <location>
        <begin position="876"/>
        <end position="888"/>
    </location>
</feature>
<dbReference type="PROSITE" id="PS50067">
    <property type="entry name" value="KINESIN_MOTOR_2"/>
    <property type="match status" value="1"/>
</dbReference>
<evidence type="ECO:0000313" key="14">
    <source>
        <dbReference type="Proteomes" id="UP000232875"/>
    </source>
</evidence>
<reference evidence="13 14" key="1">
    <citation type="submission" date="2017-10" db="EMBL/GenBank/DDBJ databases">
        <title>A novel species of cold-tolerant Malassezia isolated from bats.</title>
        <authorList>
            <person name="Lorch J.M."/>
            <person name="Palmer J.M."/>
            <person name="Vanderwolf K.J."/>
            <person name="Schmidt K.Z."/>
            <person name="Verant M.L."/>
            <person name="Weller T.J."/>
            <person name="Blehert D.S."/>
        </authorList>
    </citation>
    <scope>NUCLEOTIDE SEQUENCE [LARGE SCALE GENOMIC DNA]</scope>
    <source>
        <strain evidence="13 14">NWHC:44797-103</strain>
    </source>
</reference>
<dbReference type="Pfam" id="PF11715">
    <property type="entry name" value="Beta-prop_Nup120_160"/>
    <property type="match status" value="1"/>
</dbReference>
<comment type="similarity">
    <text evidence="9">Belongs to the TRAFAC class myosin-kinesin ATPase superfamily. Kinesin family.</text>
</comment>
<evidence type="ECO:0000256" key="3">
    <source>
        <dbReference type="ARBA" id="ARBA00022701"/>
    </source>
</evidence>
<dbReference type="SMART" id="SM00129">
    <property type="entry name" value="KISc"/>
    <property type="match status" value="1"/>
</dbReference>
<evidence type="ECO:0000256" key="11">
    <source>
        <dbReference type="SAM" id="MobiDB-lite"/>
    </source>
</evidence>
<evidence type="ECO:0000256" key="1">
    <source>
        <dbReference type="ARBA" id="ARBA00004245"/>
    </source>
</evidence>
<keyword evidence="2" id="KW-0963">Cytoplasm</keyword>
<feature type="region of interest" description="Disordered" evidence="11">
    <location>
        <begin position="875"/>
        <end position="938"/>
    </location>
</feature>
<dbReference type="Pfam" id="PF00225">
    <property type="entry name" value="Kinesin"/>
    <property type="match status" value="1"/>
</dbReference>
<keyword evidence="14" id="KW-1185">Reference proteome</keyword>
<dbReference type="SUPFAM" id="SSF52540">
    <property type="entry name" value="P-loop containing nucleoside triphosphate hydrolases"/>
    <property type="match status" value="1"/>
</dbReference>
<dbReference type="InterPro" id="IPR036961">
    <property type="entry name" value="Kinesin_motor_dom_sf"/>
</dbReference>
<sequence>MESSIQVAVRVRPLNEKETALLAPVETSQPFAGDGGLAASPNKTQNAAAAMRSNYIRTIISPVDDRVLVFDPAESSGRTAGSGSSRAFPMHMQFHGNNRRARDVRYAFDRVFPPQTTQRAVYAGTVEPMLSGLLNGYNASVFAYGATGCGKTHTISGTAENPGLIFLAMQGLYERIEAERDQYDVQVSLSYLEIYNETIRDLLSPNPTPRGPGLALREDAASKISVVGITEHVPESPQQVLEMITDGNRRRTQSPTDANEVSSRSHAVLQLNVTRKPKTAGTVEEMCSASLNIIDLAGSERASATNNHGIRMKEGANINRSLLALGSCINALCQTGGARYVKGRHIPYRNSKLTRLLKFSLGGNCKTVMIVCVSPSSAHYEETHNTLKYANQAKNIQTKVTRNLLHIDRHVSQYVQAIASLRQEVEELKSKLANQSSASGTSAAHEAVLADALQTIQANADALAPSVCAAARDAAPAKLAAALGRVLDTALQGKKEQDASYAPLDAFRTLCIAASTPTAPAPALGISDQLEPQNVPSMLETNVHCAARFRAERAKHVARLEMQQHEAELCAWQELVHKNLVQKLVPLLGTLAHLVGTMQGIAVQLGSPDDVAVEPLAGALQAAAQEGSSAIEAAVGRHVAIRESASGALRTLPSPKRTRVRALQEPMPVQRYMRLVSPRRRPLRTGMQGRRRSIGPRKSDAHATLWEPAEKKEAAPTGEKQAEPRDEKGPPSGRADPKAPARLSILPSLRPPAPRPSLAARPRLSVHPHPESTSRPSFRAPKDVPRKPKPAQCPSETERVHSPGLKERMIATAPVNTSPRRASTAPQAPTAAGPRSSRRSLFQRQFLARHDDADQGSVADDSLLHTDLSDLSAQLPREDWESSLRDLSDCTAGSTNSSDTPQTPPNARSRPSHTHPWPHRAQGAARMASPLASPPVHMRSARRRSFPFPMQPLGIASAALDVLNVPADAGRQHVHPVPSAGRAGRVLRVPETAVASHALHAATCALPVLGDEAFVLARVLYQGTELELRIMCVDDVPPVSMSFQAPLLANVGVFEDPTTSTIHVLCVSSVGFVYRLTIPIAAIVRNHPLPSRWVQEQPVDILQADDAPEATLVYAIDAGLLLVACADGTLVRLEQENMGDGSYARTWRESSMRPSSFLSGVSRLFHRNTASPSASAKRAPSPTQTLSVATHVRENDAALAFCVCRDRKLRIWNMVSETCIRTLSLPSSYTAAANNVSAAEEEMEGDAFERSPPLVQLFYPSEAGAAYALYLLLFIPAPLPGGAFVVAYGVELEESSSWSGGVGEIALVWGKACDARTHAADVELRDMALSVDQGVWHIWLLWHAGGAPLLQHTLALQEDDGRGGQEITRRGARPQEAWSTTGAYAQYAPLRGPDFDAALAALHGVQDTAQFFLERLLVPARFSSTTLAAALRVYTGETQDLARMQQRTRLAEAICTIVAGHAVPPADASAQSPSFTEQARAQWLRFSRIVEQIDRNAHWPLRLCMLPVSPTPLILARHTLEAVVEKDAGAWVYELSLTLARAAQHPERPMSRALGEAASSEFAATVNAMALDAAYAEHTSEPYTLVRHGGASLLQWSTLCAEVYVALGARMHAMFASIVRDAVCAEDGATLIAAAIAPEHAADMMRAYIGNVGGEALVQHAQTSLHLLFAPLRCSAPQCDALLRMLGAEAAASMLRARCAGLEALIAALALVLRHAQHPGLQDILTQALRAWQHATALYTLSAQSALPETIAFSVDAIPFSHLRLTASAPAVHLLAFLAQVRAGTCTLARRACFNVCLDMGELPLGRGTAAPLAILHLARVLLANQFPSAARRILALYTPDAAAVYLTAVADTCLARCAAALHGFVCAAAVLGHDSDARTRLLAVLPQKMDLFAFWMHAASHLDAAGDVHSALQCFEHARTALHDHVSKLDAQELWSRLFGAALALGAYERAATIVMQIPLEALGQVCLQRLVTALCEADVGLLLQLHFGALQPQVERTLSFHARNAEPRAEPNYFHVLYAYHTSRGDYKSAAASMYQYARRLRYAAFAACEKDTPRVAVEQAQSYLAAINALALLPAAQAWFAHALTDELTDGAAPASMPVASAKALTGRLTSFIPSSAKALSLAIVQLADVRREYNELLARLELMRLYPALAHPAAALRAEDAVNLFLAADNFDAAFCTAHALAVDMRNAFDALVQRCVALTRADARRKERLQFEECDTSPDTALQRLVLEDEEGADMEAAFLRRSPRAASWTGRVHARAWKFLRLQLSLVEHAAHAATYRAAIADRLVALDAWSIAPPWLHDWFREHAPDVFLRIQMRHGRLLDALTYAQALVQASQSAARTGEVPRAPGLPYTLFDSLLAASTTQDTRAAAQALRAALDARLGAVQQCQDRAQC</sequence>
<evidence type="ECO:0000256" key="10">
    <source>
        <dbReference type="SAM" id="Coils"/>
    </source>
</evidence>
<dbReference type="InterPro" id="IPR027417">
    <property type="entry name" value="P-loop_NTPase"/>
</dbReference>
<proteinExistence type="inferred from homology"/>
<evidence type="ECO:0000256" key="2">
    <source>
        <dbReference type="ARBA" id="ARBA00022490"/>
    </source>
</evidence>
<dbReference type="GO" id="GO:0070462">
    <property type="term" value="P:plus-end specific microtubule depolymerization"/>
    <property type="evidence" value="ECO:0007669"/>
    <property type="project" value="UniProtKB-ARBA"/>
</dbReference>
<dbReference type="PANTHER" id="PTHR47968">
    <property type="entry name" value="CENTROMERE PROTEIN E"/>
    <property type="match status" value="1"/>
</dbReference>
<keyword evidence="4 9" id="KW-0547">Nucleotide-binding</keyword>
<evidence type="ECO:0000256" key="7">
    <source>
        <dbReference type="ARBA" id="ARBA00023175"/>
    </source>
</evidence>
<dbReference type="GO" id="GO:0051656">
    <property type="term" value="P:establishment of organelle localization"/>
    <property type="evidence" value="ECO:0007669"/>
    <property type="project" value="UniProtKB-ARBA"/>
</dbReference>
<keyword evidence="7 9" id="KW-0505">Motor protein</keyword>
<dbReference type="InterPro" id="IPR001752">
    <property type="entry name" value="Kinesin_motor_dom"/>
</dbReference>
<keyword evidence="5 9" id="KW-0067">ATP-binding</keyword>
<dbReference type="GO" id="GO:0005524">
    <property type="term" value="F:ATP binding"/>
    <property type="evidence" value="ECO:0007669"/>
    <property type="project" value="UniProtKB-UniRule"/>
</dbReference>
<name>A0A2N1JGP7_9BASI</name>
<dbReference type="GO" id="GO:0010970">
    <property type="term" value="P:transport along microtubule"/>
    <property type="evidence" value="ECO:0007669"/>
    <property type="project" value="UniProtKB-ARBA"/>
</dbReference>
<feature type="compositionally biased region" description="Basic residues" evidence="11">
    <location>
        <begin position="677"/>
        <end position="695"/>
    </location>
</feature>
<comment type="subcellular location">
    <subcellularLocation>
        <location evidence="1">Cytoplasm</location>
        <location evidence="1">Cytoskeleton</location>
    </subcellularLocation>
</comment>
<feature type="coiled-coil region" evidence="10">
    <location>
        <begin position="411"/>
        <end position="438"/>
    </location>
</feature>
<dbReference type="GO" id="GO:0061673">
    <property type="term" value="C:mitotic spindle astral microtubule"/>
    <property type="evidence" value="ECO:0007669"/>
    <property type="project" value="UniProtKB-ARBA"/>
</dbReference>
<dbReference type="GO" id="GO:0005634">
    <property type="term" value="C:nucleus"/>
    <property type="evidence" value="ECO:0007669"/>
    <property type="project" value="UniProtKB-ARBA"/>
</dbReference>
<gene>
    <name evidence="13" type="ORF">MVES_000732</name>
</gene>
<evidence type="ECO:0000259" key="12">
    <source>
        <dbReference type="PROSITE" id="PS50067"/>
    </source>
</evidence>
<evidence type="ECO:0000313" key="13">
    <source>
        <dbReference type="EMBL" id="PKI85724.1"/>
    </source>
</evidence>
<feature type="compositionally biased region" description="Low complexity" evidence="11">
    <location>
        <begin position="756"/>
        <end position="765"/>
    </location>
</feature>
<evidence type="ECO:0000256" key="5">
    <source>
        <dbReference type="ARBA" id="ARBA00022840"/>
    </source>
</evidence>
<dbReference type="GO" id="GO:0035371">
    <property type="term" value="C:microtubule plus-end"/>
    <property type="evidence" value="ECO:0007669"/>
    <property type="project" value="UniProtKB-ARBA"/>
</dbReference>
<dbReference type="GO" id="GO:0033047">
    <property type="term" value="P:regulation of mitotic sister chromatid segregation"/>
    <property type="evidence" value="ECO:0007669"/>
    <property type="project" value="UniProtKB-ARBA"/>
</dbReference>
<feature type="compositionally biased region" description="Polar residues" evidence="11">
    <location>
        <begin position="814"/>
        <end position="827"/>
    </location>
</feature>
<evidence type="ECO:0000256" key="4">
    <source>
        <dbReference type="ARBA" id="ARBA00022741"/>
    </source>
</evidence>
<feature type="region of interest" description="Disordered" evidence="11">
    <location>
        <begin position="671"/>
        <end position="838"/>
    </location>
</feature>
<dbReference type="FunFam" id="3.40.850.10:FF:000090">
    <property type="entry name" value="Kinesin-like protein"/>
    <property type="match status" value="1"/>
</dbReference>
<feature type="compositionally biased region" description="Basic and acidic residues" evidence="11">
    <location>
        <begin position="708"/>
        <end position="739"/>
    </location>
</feature>
<protein>
    <recommendedName>
        <fullName evidence="12">Kinesin motor domain-containing protein</fullName>
    </recommendedName>
</protein>
<dbReference type="GO" id="GO:0090307">
    <property type="term" value="P:mitotic spindle assembly"/>
    <property type="evidence" value="ECO:0007669"/>
    <property type="project" value="UniProtKB-ARBA"/>
</dbReference>
<dbReference type="PRINTS" id="PR00380">
    <property type="entry name" value="KINESINHEAVY"/>
</dbReference>
<dbReference type="GO" id="GO:0008574">
    <property type="term" value="F:plus-end-directed microtubule motor activity"/>
    <property type="evidence" value="ECO:0007669"/>
    <property type="project" value="UniProtKB-ARBA"/>
</dbReference>
<keyword evidence="3" id="KW-0493">Microtubule</keyword>
<dbReference type="InterPro" id="IPR056535">
    <property type="entry name" value="TPR_NUP160_M"/>
</dbReference>
<dbReference type="InterPro" id="IPR019821">
    <property type="entry name" value="Kinesin_motor_CS"/>
</dbReference>
<feature type="binding site" evidence="9">
    <location>
        <begin position="145"/>
        <end position="152"/>
    </location>
    <ligand>
        <name>ATP</name>
        <dbReference type="ChEBI" id="CHEBI:30616"/>
    </ligand>
</feature>
<keyword evidence="6 10" id="KW-0175">Coiled coil</keyword>
<dbReference type="OrthoDB" id="67716at2759"/>
<dbReference type="Proteomes" id="UP000232875">
    <property type="component" value="Unassembled WGS sequence"/>
</dbReference>
<evidence type="ECO:0000256" key="6">
    <source>
        <dbReference type="ARBA" id="ARBA00023054"/>
    </source>
</evidence>
<dbReference type="Pfam" id="PF23354">
    <property type="entry name" value="TPR_NUP160_120_M"/>
    <property type="match status" value="1"/>
</dbReference>
<dbReference type="PANTHER" id="PTHR47968:SF13">
    <property type="entry name" value="KINESIN-LIKE PROTEIN KIF19 ISOFORM X1"/>
    <property type="match status" value="1"/>
</dbReference>
<dbReference type="EMBL" id="KZ454987">
    <property type="protein sequence ID" value="PKI85724.1"/>
    <property type="molecule type" value="Genomic_DNA"/>
</dbReference>
<dbReference type="InterPro" id="IPR027640">
    <property type="entry name" value="Kinesin-like_fam"/>
</dbReference>
<feature type="domain" description="Kinesin motor" evidence="12">
    <location>
        <begin position="4"/>
        <end position="396"/>
    </location>
</feature>
<evidence type="ECO:0000256" key="9">
    <source>
        <dbReference type="PROSITE-ProRule" id="PRU00283"/>
    </source>
</evidence>
<keyword evidence="8" id="KW-0206">Cytoskeleton</keyword>
<feature type="compositionally biased region" description="Basic and acidic residues" evidence="11">
    <location>
        <begin position="796"/>
        <end position="809"/>
    </location>
</feature>